<keyword evidence="2" id="KW-0472">Membrane</keyword>
<dbReference type="EMBL" id="FOEF01000013">
    <property type="protein sequence ID" value="SEP49388.1"/>
    <property type="molecule type" value="Genomic_DNA"/>
</dbReference>
<evidence type="ECO:0000256" key="1">
    <source>
        <dbReference type="SAM" id="MobiDB-lite"/>
    </source>
</evidence>
<name>A0A1H8YD40_9PSEU</name>
<feature type="region of interest" description="Disordered" evidence="1">
    <location>
        <begin position="87"/>
        <end position="145"/>
    </location>
</feature>
<keyword evidence="2" id="KW-1133">Transmembrane helix</keyword>
<feature type="compositionally biased region" description="Polar residues" evidence="1">
    <location>
        <begin position="134"/>
        <end position="145"/>
    </location>
</feature>
<accession>A0A1H8YD40</accession>
<dbReference type="AlphaFoldDB" id="A0A1H8YD40"/>
<evidence type="ECO:0000313" key="4">
    <source>
        <dbReference type="Proteomes" id="UP000198582"/>
    </source>
</evidence>
<feature type="transmembrane region" description="Helical" evidence="2">
    <location>
        <begin position="46"/>
        <end position="67"/>
    </location>
</feature>
<dbReference type="Proteomes" id="UP000198582">
    <property type="component" value="Unassembled WGS sequence"/>
</dbReference>
<protein>
    <submittedName>
        <fullName evidence="3">Uncharacterized protein</fullName>
    </submittedName>
</protein>
<proteinExistence type="predicted"/>
<reference evidence="3 4" key="1">
    <citation type="submission" date="2016-10" db="EMBL/GenBank/DDBJ databases">
        <authorList>
            <person name="de Groot N.N."/>
        </authorList>
    </citation>
    <scope>NUCLEOTIDE SEQUENCE [LARGE SCALE GENOMIC DNA]</scope>
    <source>
        <strain evidence="3 4">DSM 44993</strain>
    </source>
</reference>
<evidence type="ECO:0000313" key="3">
    <source>
        <dbReference type="EMBL" id="SEP49388.1"/>
    </source>
</evidence>
<evidence type="ECO:0000256" key="2">
    <source>
        <dbReference type="SAM" id="Phobius"/>
    </source>
</evidence>
<gene>
    <name evidence="3" type="ORF">SAMN04489732_11332</name>
</gene>
<organism evidence="3 4">
    <name type="scientific">Amycolatopsis saalfeldensis</name>
    <dbReference type="NCBI Taxonomy" id="394193"/>
    <lineage>
        <taxon>Bacteria</taxon>
        <taxon>Bacillati</taxon>
        <taxon>Actinomycetota</taxon>
        <taxon>Actinomycetes</taxon>
        <taxon>Pseudonocardiales</taxon>
        <taxon>Pseudonocardiaceae</taxon>
        <taxon>Amycolatopsis</taxon>
    </lineage>
</organism>
<dbReference type="RefSeq" id="WP_091621322.1">
    <property type="nucleotide sequence ID" value="NZ_FOEF01000013.1"/>
</dbReference>
<sequence>MNESEDELEQQLRALFADERLGIEPTAGVGPAIVAGAQRRRRRQRVMMASTGAVCALGIVAGGMTAFRLHAQGNTAQTAASQLTVSETPVLTSAPEAPSSTPAIDVPPPAAPPSDEIHASTGARKPPRPGAPTTADTPAKITSGSLLTADGLGGLKLGMTETQLADQGITLTNAKQSANCTYYDVRGAGVPAATALVSPSSGVVLVKPDGAAHTPEGVGSGSSKDDVLASYPGTSVQSGGLVAPVGGDGSYLFTLSDDGAVASVDLRSKSQDCAG</sequence>
<dbReference type="OrthoDB" id="3695075at2"/>
<keyword evidence="2" id="KW-0812">Transmembrane</keyword>
<keyword evidence="4" id="KW-1185">Reference proteome</keyword>
<dbReference type="STRING" id="394193.SAMN04489732_11332"/>